<protein>
    <submittedName>
        <fullName evidence="1">Uncharacterized protein</fullName>
    </submittedName>
</protein>
<evidence type="ECO:0000313" key="2">
    <source>
        <dbReference type="Proteomes" id="UP001162162"/>
    </source>
</evidence>
<proteinExistence type="predicted"/>
<sequence>MTRIESVEAKATEILNKTEADFQHCFQQWKSLMERCRDRQRECILPSFTTFPGKASAGEDLLLPQQQQLLPMAKESRSPLTAALVHWPVHLERETPTI</sequence>
<keyword evidence="2" id="KW-1185">Reference proteome</keyword>
<reference evidence="1" key="1">
    <citation type="journal article" date="2023" name="Insect Mol. Biol.">
        <title>Genome sequencing provides insights into the evolution of gene families encoding plant cell wall-degrading enzymes in longhorned beetles.</title>
        <authorList>
            <person name="Shin N.R."/>
            <person name="Okamura Y."/>
            <person name="Kirsch R."/>
            <person name="Pauchet Y."/>
        </authorList>
    </citation>
    <scope>NUCLEOTIDE SEQUENCE</scope>
    <source>
        <strain evidence="1">AMC_N1</strain>
    </source>
</reference>
<organism evidence="1 2">
    <name type="scientific">Aromia moschata</name>
    <dbReference type="NCBI Taxonomy" id="1265417"/>
    <lineage>
        <taxon>Eukaryota</taxon>
        <taxon>Metazoa</taxon>
        <taxon>Ecdysozoa</taxon>
        <taxon>Arthropoda</taxon>
        <taxon>Hexapoda</taxon>
        <taxon>Insecta</taxon>
        <taxon>Pterygota</taxon>
        <taxon>Neoptera</taxon>
        <taxon>Endopterygota</taxon>
        <taxon>Coleoptera</taxon>
        <taxon>Polyphaga</taxon>
        <taxon>Cucujiformia</taxon>
        <taxon>Chrysomeloidea</taxon>
        <taxon>Cerambycidae</taxon>
        <taxon>Cerambycinae</taxon>
        <taxon>Callichromatini</taxon>
        <taxon>Aromia</taxon>
    </lineage>
</organism>
<accession>A0AAV8Z427</accession>
<gene>
    <name evidence="1" type="ORF">NQ318_006048</name>
</gene>
<comment type="caution">
    <text evidence="1">The sequence shown here is derived from an EMBL/GenBank/DDBJ whole genome shotgun (WGS) entry which is preliminary data.</text>
</comment>
<dbReference type="EMBL" id="JAPWTK010000019">
    <property type="protein sequence ID" value="KAJ8958119.1"/>
    <property type="molecule type" value="Genomic_DNA"/>
</dbReference>
<evidence type="ECO:0000313" key="1">
    <source>
        <dbReference type="EMBL" id="KAJ8958119.1"/>
    </source>
</evidence>
<dbReference type="AlphaFoldDB" id="A0AAV8Z427"/>
<name>A0AAV8Z427_9CUCU</name>
<dbReference type="Proteomes" id="UP001162162">
    <property type="component" value="Unassembled WGS sequence"/>
</dbReference>